<sequence length="104" mass="12116">MLRAMGLEGPFPYPAQVKEELINCLESSSKLFPEIENYSEFMEPLMPGPEYQKLVEQAYDDFYRSFTLQLLEQLDPIHVVNFTYFLTDGDGDECFTYNPVLNKD</sequence>
<name>X1AA81_9ZZZZ</name>
<feature type="non-terminal residue" evidence="1">
    <location>
        <position position="104"/>
    </location>
</feature>
<proteinExistence type="predicted"/>
<evidence type="ECO:0000313" key="1">
    <source>
        <dbReference type="EMBL" id="GAG57031.1"/>
    </source>
</evidence>
<organism evidence="1">
    <name type="scientific">marine sediment metagenome</name>
    <dbReference type="NCBI Taxonomy" id="412755"/>
    <lineage>
        <taxon>unclassified sequences</taxon>
        <taxon>metagenomes</taxon>
        <taxon>ecological metagenomes</taxon>
    </lineage>
</organism>
<comment type="caution">
    <text evidence="1">The sequence shown here is derived from an EMBL/GenBank/DDBJ whole genome shotgun (WGS) entry which is preliminary data.</text>
</comment>
<gene>
    <name evidence="1" type="ORF">S01H4_16803</name>
</gene>
<protein>
    <submittedName>
        <fullName evidence="1">Uncharacterized protein</fullName>
    </submittedName>
</protein>
<dbReference type="EMBL" id="BART01007378">
    <property type="protein sequence ID" value="GAG57031.1"/>
    <property type="molecule type" value="Genomic_DNA"/>
</dbReference>
<dbReference type="AlphaFoldDB" id="X1AA81"/>
<accession>X1AA81</accession>
<reference evidence="1" key="1">
    <citation type="journal article" date="2014" name="Front. Microbiol.">
        <title>High frequency of phylogenetically diverse reductive dehalogenase-homologous genes in deep subseafloor sedimentary metagenomes.</title>
        <authorList>
            <person name="Kawai M."/>
            <person name="Futagami T."/>
            <person name="Toyoda A."/>
            <person name="Takaki Y."/>
            <person name="Nishi S."/>
            <person name="Hori S."/>
            <person name="Arai W."/>
            <person name="Tsubouchi T."/>
            <person name="Morono Y."/>
            <person name="Uchiyama I."/>
            <person name="Ito T."/>
            <person name="Fujiyama A."/>
            <person name="Inagaki F."/>
            <person name="Takami H."/>
        </authorList>
    </citation>
    <scope>NUCLEOTIDE SEQUENCE</scope>
    <source>
        <strain evidence="1">Expedition CK06-06</strain>
    </source>
</reference>